<dbReference type="EC" id="1.13.11.18" evidence="13"/>
<sequence>MSLFCTTLRFGVRNVRLSRQTSSCFNLSSWAFNLTKPSTTKASVSIGKYLPANKLCRSFSTHIERQPHSEHFFLRQLFDRESCTYTYLLADAFTKDAVLIDPVIQLIDRDLEIVKELGLNIRYALSTHMHSDHTTTVQKLKKYLPLCKTAISAASGATADVLVRHGDIIRIGRLNLEVRATPGHTNCCVTYVCHEEGVAFTGDTLLIRGCGRTDFDQGDPETLYNSIYNQIFSLPNTHRLYPGHDYRGRTVTTVYEEKRYNPRLTKSREEFIQIMKTLNLAHATDNQMGINLQKFSLSN</sequence>
<dbReference type="AlphaFoldDB" id="A0A0P5TU35"/>
<dbReference type="GO" id="GO:0070813">
    <property type="term" value="P:hydrogen sulfide metabolic process"/>
    <property type="evidence" value="ECO:0007669"/>
    <property type="project" value="TreeGrafter"/>
</dbReference>
<evidence type="ECO:0000313" key="18">
    <source>
        <dbReference type="Proteomes" id="UP000076858"/>
    </source>
</evidence>
<organism evidence="17 18">
    <name type="scientific">Daphnia magna</name>
    <dbReference type="NCBI Taxonomy" id="35525"/>
    <lineage>
        <taxon>Eukaryota</taxon>
        <taxon>Metazoa</taxon>
        <taxon>Ecdysozoa</taxon>
        <taxon>Arthropoda</taxon>
        <taxon>Crustacea</taxon>
        <taxon>Branchiopoda</taxon>
        <taxon>Diplostraca</taxon>
        <taxon>Cladocera</taxon>
        <taxon>Anomopoda</taxon>
        <taxon>Daphniidae</taxon>
        <taxon>Daphnia</taxon>
    </lineage>
</organism>
<comment type="subunit">
    <text evidence="12">Homodimer. Monomer. Interacts with TST. May interact with RELA.</text>
</comment>
<evidence type="ECO:0000256" key="7">
    <source>
        <dbReference type="ARBA" id="ARBA00022990"/>
    </source>
</evidence>
<comment type="catalytic activity">
    <reaction evidence="11">
        <text>S-sulfanylglutathione + O2 + H2O = sulfite + glutathione + 2 H(+)</text>
        <dbReference type="Rhea" id="RHEA:12981"/>
        <dbReference type="ChEBI" id="CHEBI:15377"/>
        <dbReference type="ChEBI" id="CHEBI:15378"/>
        <dbReference type="ChEBI" id="CHEBI:15379"/>
        <dbReference type="ChEBI" id="CHEBI:17359"/>
        <dbReference type="ChEBI" id="CHEBI:57925"/>
        <dbReference type="ChEBI" id="CHEBI:58905"/>
        <dbReference type="EC" id="1.13.11.18"/>
    </reaction>
</comment>
<comment type="similarity">
    <text evidence="3">Belongs to the metallo-beta-lactamase superfamily. Glyoxalase II family.</text>
</comment>
<dbReference type="GO" id="GO:0005739">
    <property type="term" value="C:mitochondrion"/>
    <property type="evidence" value="ECO:0007669"/>
    <property type="project" value="UniProtKB-SubCell"/>
</dbReference>
<keyword evidence="5" id="KW-0809">Transit peptide</keyword>
<evidence type="ECO:0000256" key="10">
    <source>
        <dbReference type="ARBA" id="ARBA00023128"/>
    </source>
</evidence>
<dbReference type="SMART" id="SM00849">
    <property type="entry name" value="Lactamase_B"/>
    <property type="match status" value="1"/>
</dbReference>
<dbReference type="GO" id="GO:0006749">
    <property type="term" value="P:glutathione metabolic process"/>
    <property type="evidence" value="ECO:0007669"/>
    <property type="project" value="InterPro"/>
</dbReference>
<evidence type="ECO:0000256" key="15">
    <source>
        <dbReference type="ARBA" id="ARBA00077964"/>
    </source>
</evidence>
<evidence type="ECO:0000256" key="8">
    <source>
        <dbReference type="ARBA" id="ARBA00023002"/>
    </source>
</evidence>
<comment type="subcellular location">
    <subcellularLocation>
        <location evidence="2">Mitochondrion</location>
    </subcellularLocation>
</comment>
<reference evidence="17 18" key="1">
    <citation type="submission" date="2016-03" db="EMBL/GenBank/DDBJ databases">
        <title>EvidentialGene: Evidence-directed Construction of Genes on Genomes.</title>
        <authorList>
            <person name="Gilbert D.G."/>
            <person name="Choi J.-H."/>
            <person name="Mockaitis K."/>
            <person name="Colbourne J."/>
            <person name="Pfrender M."/>
        </authorList>
    </citation>
    <scope>NUCLEOTIDE SEQUENCE [LARGE SCALE GENOMIC DNA]</scope>
    <source>
        <strain evidence="17 18">Xinb3</strain>
        <tissue evidence="17">Complete organism</tissue>
    </source>
</reference>
<name>A0A0P5TU35_9CRUS</name>
<evidence type="ECO:0000256" key="14">
    <source>
        <dbReference type="ARBA" id="ARBA00067300"/>
    </source>
</evidence>
<proteinExistence type="inferred from homology"/>
<accession>A0A0P5TU35</accession>
<comment type="cofactor">
    <cofactor evidence="1">
        <name>Fe(2+)</name>
        <dbReference type="ChEBI" id="CHEBI:29033"/>
    </cofactor>
</comment>
<keyword evidence="6" id="KW-0223">Dioxygenase</keyword>
<evidence type="ECO:0000256" key="12">
    <source>
        <dbReference type="ARBA" id="ARBA00065219"/>
    </source>
</evidence>
<keyword evidence="18" id="KW-1185">Reference proteome</keyword>
<evidence type="ECO:0000256" key="2">
    <source>
        <dbReference type="ARBA" id="ARBA00004173"/>
    </source>
</evidence>
<dbReference type="GO" id="GO:0016787">
    <property type="term" value="F:hydrolase activity"/>
    <property type="evidence" value="ECO:0007669"/>
    <property type="project" value="UniProtKB-KW"/>
</dbReference>
<evidence type="ECO:0000256" key="6">
    <source>
        <dbReference type="ARBA" id="ARBA00022964"/>
    </source>
</evidence>
<dbReference type="STRING" id="35525.A0A0P5TU35"/>
<feature type="domain" description="Metallo-beta-lactamase" evidence="16">
    <location>
        <begin position="83"/>
        <end position="244"/>
    </location>
</feature>
<keyword evidence="17" id="KW-0378">Hydrolase</keyword>
<evidence type="ECO:0000256" key="3">
    <source>
        <dbReference type="ARBA" id="ARBA00006759"/>
    </source>
</evidence>
<dbReference type="PANTHER" id="PTHR43084">
    <property type="entry name" value="PERSULFIDE DIOXYGENASE ETHE1"/>
    <property type="match status" value="1"/>
</dbReference>
<keyword evidence="8" id="KW-0560">Oxidoreductase</keyword>
<dbReference type="InterPro" id="IPR044528">
    <property type="entry name" value="POD-like_MBL-fold"/>
</dbReference>
<gene>
    <name evidence="17" type="ORF">APZ42_022460</name>
</gene>
<dbReference type="GO" id="GO:0046872">
    <property type="term" value="F:metal ion binding"/>
    <property type="evidence" value="ECO:0007669"/>
    <property type="project" value="UniProtKB-KW"/>
</dbReference>
<keyword evidence="9" id="KW-0408">Iron</keyword>
<keyword evidence="10" id="KW-0496">Mitochondrion</keyword>
<comment type="caution">
    <text evidence="17">The sequence shown here is derived from an EMBL/GenBank/DDBJ whole genome shotgun (WGS) entry which is preliminary data.</text>
</comment>
<evidence type="ECO:0000256" key="5">
    <source>
        <dbReference type="ARBA" id="ARBA00022946"/>
    </source>
</evidence>
<dbReference type="InterPro" id="IPR036866">
    <property type="entry name" value="RibonucZ/Hydroxyglut_hydro"/>
</dbReference>
<evidence type="ECO:0000256" key="1">
    <source>
        <dbReference type="ARBA" id="ARBA00001954"/>
    </source>
</evidence>
<evidence type="ECO:0000256" key="4">
    <source>
        <dbReference type="ARBA" id="ARBA00022723"/>
    </source>
</evidence>
<evidence type="ECO:0000256" key="9">
    <source>
        <dbReference type="ARBA" id="ARBA00023004"/>
    </source>
</evidence>
<keyword evidence="4" id="KW-0479">Metal-binding</keyword>
<dbReference type="GO" id="GO:0050313">
    <property type="term" value="F:sulfur dioxygenase activity"/>
    <property type="evidence" value="ECO:0007669"/>
    <property type="project" value="UniProtKB-EC"/>
</dbReference>
<dbReference type="InterPro" id="IPR051682">
    <property type="entry name" value="Mito_Persulfide_Diox"/>
</dbReference>
<evidence type="ECO:0000256" key="13">
    <source>
        <dbReference type="ARBA" id="ARBA00066686"/>
    </source>
</evidence>
<evidence type="ECO:0000313" key="17">
    <source>
        <dbReference type="EMBL" id="KZS12365.1"/>
    </source>
</evidence>
<dbReference type="Proteomes" id="UP000076858">
    <property type="component" value="Unassembled WGS sequence"/>
</dbReference>
<dbReference type="FunFam" id="3.60.15.10:FF:000013">
    <property type="entry name" value="Persulfide dioxygenase ETHE1, mitochondrial"/>
    <property type="match status" value="1"/>
</dbReference>
<dbReference type="PANTHER" id="PTHR43084:SF1">
    <property type="entry name" value="PERSULFIDE DIOXYGENASE ETHE1, MITOCHONDRIAL"/>
    <property type="match status" value="1"/>
</dbReference>
<dbReference type="EMBL" id="LRGB01001361">
    <property type="protein sequence ID" value="KZS12365.1"/>
    <property type="molecule type" value="Genomic_DNA"/>
</dbReference>
<dbReference type="Gene3D" id="3.60.15.10">
    <property type="entry name" value="Ribonuclease Z/Hydroxyacylglutathione hydrolase-like"/>
    <property type="match status" value="1"/>
</dbReference>
<dbReference type="GO" id="GO:0031123">
    <property type="term" value="P:RNA 3'-end processing"/>
    <property type="evidence" value="ECO:0007669"/>
    <property type="project" value="UniProtKB-ARBA"/>
</dbReference>
<evidence type="ECO:0000256" key="11">
    <source>
        <dbReference type="ARBA" id="ARBA00050990"/>
    </source>
</evidence>
<keyword evidence="7" id="KW-0007">Acetylation</keyword>
<dbReference type="CDD" id="cd07724">
    <property type="entry name" value="POD-like_MBL-fold"/>
    <property type="match status" value="1"/>
</dbReference>
<protein>
    <recommendedName>
        <fullName evidence="14">Persulfide dioxygenase ETHE1, mitochondrial</fullName>
        <ecNumber evidence="13">1.13.11.18</ecNumber>
    </recommendedName>
    <alternativeName>
        <fullName evidence="15">Sulfur dioxygenase ETHE1</fullName>
    </alternativeName>
</protein>
<dbReference type="Pfam" id="PF00753">
    <property type="entry name" value="Lactamase_B"/>
    <property type="match status" value="1"/>
</dbReference>
<dbReference type="OrthoDB" id="449487at2759"/>
<dbReference type="SUPFAM" id="SSF56281">
    <property type="entry name" value="Metallo-hydrolase/oxidoreductase"/>
    <property type="match status" value="1"/>
</dbReference>
<dbReference type="InterPro" id="IPR001279">
    <property type="entry name" value="Metallo-B-lactamas"/>
</dbReference>
<evidence type="ECO:0000259" key="16">
    <source>
        <dbReference type="SMART" id="SM00849"/>
    </source>
</evidence>